<sequence>MVPPSRARPRPTQSFCRVDIPRTQDRATGHVLFISFLDSSAKAWRVPNLSRPTSLKLGVSDTTAKGVGLTAQNKETL</sequence>
<proteinExistence type="predicted"/>
<accession>A0AAD8BAD0</accession>
<dbReference type="Proteomes" id="UP001233172">
    <property type="component" value="Unassembled WGS sequence"/>
</dbReference>
<protein>
    <submittedName>
        <fullName evidence="1">Uncharacterized protein</fullName>
    </submittedName>
</protein>
<comment type="caution">
    <text evidence="1">The sequence shown here is derived from an EMBL/GenBank/DDBJ whole genome shotgun (WGS) entry which is preliminary data.</text>
</comment>
<dbReference type="AlphaFoldDB" id="A0AAD8BAD0"/>
<name>A0AAD8BAD0_BIOPF</name>
<reference evidence="1" key="2">
    <citation type="submission" date="2023-04" db="EMBL/GenBank/DDBJ databases">
        <authorList>
            <person name="Bu L."/>
            <person name="Lu L."/>
            <person name="Laidemitt M.R."/>
            <person name="Zhang S.M."/>
            <person name="Mutuku M."/>
            <person name="Mkoji G."/>
            <person name="Steinauer M."/>
            <person name="Loker E.S."/>
        </authorList>
    </citation>
    <scope>NUCLEOTIDE SEQUENCE</scope>
    <source>
        <strain evidence="1">KasaAsao</strain>
        <tissue evidence="1">Whole Snail</tissue>
    </source>
</reference>
<evidence type="ECO:0000313" key="1">
    <source>
        <dbReference type="EMBL" id="KAK0050982.1"/>
    </source>
</evidence>
<keyword evidence="2" id="KW-1185">Reference proteome</keyword>
<evidence type="ECO:0000313" key="2">
    <source>
        <dbReference type="Proteomes" id="UP001233172"/>
    </source>
</evidence>
<reference evidence="1" key="1">
    <citation type="journal article" date="2023" name="PLoS Negl. Trop. Dis.">
        <title>A genome sequence for Biomphalaria pfeifferi, the major vector snail for the human-infecting parasite Schistosoma mansoni.</title>
        <authorList>
            <person name="Bu L."/>
            <person name="Lu L."/>
            <person name="Laidemitt M.R."/>
            <person name="Zhang S.M."/>
            <person name="Mutuku M."/>
            <person name="Mkoji G."/>
            <person name="Steinauer M."/>
            <person name="Loker E.S."/>
        </authorList>
    </citation>
    <scope>NUCLEOTIDE SEQUENCE</scope>
    <source>
        <strain evidence="1">KasaAsao</strain>
    </source>
</reference>
<dbReference type="EMBL" id="JASAOG010000108">
    <property type="protein sequence ID" value="KAK0050982.1"/>
    <property type="molecule type" value="Genomic_DNA"/>
</dbReference>
<gene>
    <name evidence="1" type="ORF">Bpfe_019502</name>
</gene>
<organism evidence="1 2">
    <name type="scientific">Biomphalaria pfeifferi</name>
    <name type="common">Bloodfluke planorb</name>
    <name type="synonym">Freshwater snail</name>
    <dbReference type="NCBI Taxonomy" id="112525"/>
    <lineage>
        <taxon>Eukaryota</taxon>
        <taxon>Metazoa</taxon>
        <taxon>Spiralia</taxon>
        <taxon>Lophotrochozoa</taxon>
        <taxon>Mollusca</taxon>
        <taxon>Gastropoda</taxon>
        <taxon>Heterobranchia</taxon>
        <taxon>Euthyneura</taxon>
        <taxon>Panpulmonata</taxon>
        <taxon>Hygrophila</taxon>
        <taxon>Lymnaeoidea</taxon>
        <taxon>Planorbidae</taxon>
        <taxon>Biomphalaria</taxon>
    </lineage>
</organism>